<dbReference type="EMBL" id="LVYD01000124">
    <property type="protein sequence ID" value="OQP57204.1"/>
    <property type="molecule type" value="Genomic_DNA"/>
</dbReference>
<keyword evidence="1" id="KW-0732">Signal</keyword>
<dbReference type="RefSeq" id="WP_081156167.1">
    <property type="nucleotide sequence ID" value="NZ_LVYD01000124.1"/>
</dbReference>
<keyword evidence="3" id="KW-1185">Reference proteome</keyword>
<accession>A0A1V9FFR9</accession>
<gene>
    <name evidence="2" type="ORF">A3860_11635</name>
</gene>
<reference evidence="2 3" key="1">
    <citation type="submission" date="2016-03" db="EMBL/GenBank/DDBJ databases">
        <title>Niastella vici sp. nov., isolated from farmland soil.</title>
        <authorList>
            <person name="Chen L."/>
            <person name="Wang D."/>
            <person name="Yang S."/>
            <person name="Wang G."/>
        </authorList>
    </citation>
    <scope>NUCLEOTIDE SEQUENCE [LARGE SCALE GENOMIC DNA]</scope>
    <source>
        <strain evidence="2 3">DJ57</strain>
    </source>
</reference>
<organism evidence="2 3">
    <name type="scientific">Niastella vici</name>
    <dbReference type="NCBI Taxonomy" id="1703345"/>
    <lineage>
        <taxon>Bacteria</taxon>
        <taxon>Pseudomonadati</taxon>
        <taxon>Bacteroidota</taxon>
        <taxon>Chitinophagia</taxon>
        <taxon>Chitinophagales</taxon>
        <taxon>Chitinophagaceae</taxon>
        <taxon>Niastella</taxon>
    </lineage>
</organism>
<dbReference type="Proteomes" id="UP000192796">
    <property type="component" value="Unassembled WGS sequence"/>
</dbReference>
<comment type="caution">
    <text evidence="2">The sequence shown here is derived from an EMBL/GenBank/DDBJ whole genome shotgun (WGS) entry which is preliminary data.</text>
</comment>
<evidence type="ECO:0000313" key="2">
    <source>
        <dbReference type="EMBL" id="OQP57204.1"/>
    </source>
</evidence>
<feature type="chain" id="PRO_5013342959" evidence="1">
    <location>
        <begin position="25"/>
        <end position="171"/>
    </location>
</feature>
<evidence type="ECO:0000256" key="1">
    <source>
        <dbReference type="SAM" id="SignalP"/>
    </source>
</evidence>
<proteinExistence type="predicted"/>
<feature type="signal peptide" evidence="1">
    <location>
        <begin position="1"/>
        <end position="24"/>
    </location>
</feature>
<dbReference type="AlphaFoldDB" id="A0A1V9FFR9"/>
<evidence type="ECO:0000313" key="3">
    <source>
        <dbReference type="Proteomes" id="UP000192796"/>
    </source>
</evidence>
<dbReference type="OrthoDB" id="1494523at2"/>
<protein>
    <submittedName>
        <fullName evidence="2">Uncharacterized protein</fullName>
    </submittedName>
</protein>
<dbReference type="STRING" id="1703345.A3860_11635"/>
<name>A0A1V9FFR9_9BACT</name>
<sequence length="171" mass="19128">MYPLTRCIAFIALLITVPVTCLFAQQKAADADIEAIRSAYKEINSQSLTKEHYTNEAAGCAEDGVVDYFLDKQQIVKIKESGSIGDGSWTTEYYYRNGDLIFIYETLTGGPANGKVEKSEYRVYVKSSRVIRFMNNQQIIPADSKAGELTETALKLFKAHTTKKFAEVLCN</sequence>